<keyword evidence="3" id="KW-0645">Protease</keyword>
<dbReference type="PANTHER" id="PTHR39430">
    <property type="entry name" value="MEMBRANE-ASSOCIATED PROTEASE-RELATED"/>
    <property type="match status" value="1"/>
</dbReference>
<feature type="transmembrane region" description="Helical" evidence="1">
    <location>
        <begin position="94"/>
        <end position="115"/>
    </location>
</feature>
<keyword evidence="3" id="KW-0378">Hydrolase</keyword>
<gene>
    <name evidence="3" type="ORF">J07HQW1_02317</name>
</gene>
<evidence type="ECO:0000313" key="4">
    <source>
        <dbReference type="Proteomes" id="UP000030649"/>
    </source>
</evidence>
<dbReference type="STRING" id="1238424.J07HQW1_02317"/>
<dbReference type="InterPro" id="IPR003675">
    <property type="entry name" value="Rce1/LyrA-like_dom"/>
</dbReference>
<accession>U1PF90</accession>
<dbReference type="GO" id="GO:0004175">
    <property type="term" value="F:endopeptidase activity"/>
    <property type="evidence" value="ECO:0007669"/>
    <property type="project" value="UniProtKB-ARBA"/>
</dbReference>
<dbReference type="AlphaFoldDB" id="U1PF90"/>
<protein>
    <submittedName>
        <fullName evidence="3">Putative metal-dependent membrane protease</fullName>
    </submittedName>
</protein>
<dbReference type="GO" id="GO:0080120">
    <property type="term" value="P:CAAX-box protein maturation"/>
    <property type="evidence" value="ECO:0007669"/>
    <property type="project" value="UniProtKB-ARBA"/>
</dbReference>
<dbReference type="Pfam" id="PF02517">
    <property type="entry name" value="Rce1-like"/>
    <property type="match status" value="1"/>
</dbReference>
<feature type="transmembrane region" description="Helical" evidence="1">
    <location>
        <begin position="185"/>
        <end position="203"/>
    </location>
</feature>
<keyword evidence="1" id="KW-0812">Transmembrane</keyword>
<reference evidence="3 4" key="1">
    <citation type="journal article" date="2013" name="PLoS ONE">
        <title>Assembly-driven community genomics of a hypersaline microbial ecosystem.</title>
        <authorList>
            <person name="Podell S."/>
            <person name="Ugalde J.A."/>
            <person name="Narasingarao P."/>
            <person name="Banfield J.F."/>
            <person name="Heidelberg K.B."/>
            <person name="Allen E.E."/>
        </authorList>
    </citation>
    <scope>NUCLEOTIDE SEQUENCE [LARGE SCALE GENOMIC DNA]</scope>
    <source>
        <strain evidence="4">J07HQW1</strain>
    </source>
</reference>
<evidence type="ECO:0000259" key="2">
    <source>
        <dbReference type="Pfam" id="PF02517"/>
    </source>
</evidence>
<feature type="domain" description="CAAX prenyl protease 2/Lysostaphin resistance protein A-like" evidence="2">
    <location>
        <begin position="147"/>
        <end position="246"/>
    </location>
</feature>
<feature type="transmembrane region" description="Helical" evidence="1">
    <location>
        <begin position="209"/>
        <end position="229"/>
    </location>
</feature>
<dbReference type="GO" id="GO:0006508">
    <property type="term" value="P:proteolysis"/>
    <property type="evidence" value="ECO:0007669"/>
    <property type="project" value="UniProtKB-KW"/>
</dbReference>
<dbReference type="EMBL" id="KE356560">
    <property type="protein sequence ID" value="ERG92282.1"/>
    <property type="molecule type" value="Genomic_DNA"/>
</dbReference>
<proteinExistence type="predicted"/>
<keyword evidence="1" id="KW-1133">Transmembrane helix</keyword>
<dbReference type="HOGENOM" id="CLU_051806_4_0_2"/>
<evidence type="ECO:0000256" key="1">
    <source>
        <dbReference type="SAM" id="Phobius"/>
    </source>
</evidence>
<feature type="transmembrane region" description="Helical" evidence="1">
    <location>
        <begin position="50"/>
        <end position="73"/>
    </location>
</feature>
<evidence type="ECO:0000313" key="3">
    <source>
        <dbReference type="EMBL" id="ERG92282.1"/>
    </source>
</evidence>
<dbReference type="Proteomes" id="UP000030649">
    <property type="component" value="Unassembled WGS sequence"/>
</dbReference>
<sequence length="311" mass="33633">MQIKRYLFTGESRLRTPLRLLIAGISLLLTLFLGRVALQQFDLPRSGVLRLAVSQSTIAVIACGVLWVIIRYVDQRNPSEYGLVPLTTQWLKECMVGIFVAGGLIVAIAGAGLWIDAVQIMGVLSTQPESRFITARSSETMISIFSKLLAILTFVIAVAVAEEVMIRGYLLPNVESGLTALSDRYATPGAVIITSGLFALLHIQNPNASLLSTFNTFLAGVWFATAYVFTRRIGLAVGLHFGWNLVLGAGVGLPVSGFFFPITVIDLGINTPSVFLGDSYGPEAGLFVSLGVVIGIIIISRYRKRPDVNIE</sequence>
<feature type="transmembrane region" description="Helical" evidence="1">
    <location>
        <begin position="20"/>
        <end position="38"/>
    </location>
</feature>
<feature type="transmembrane region" description="Helical" evidence="1">
    <location>
        <begin position="284"/>
        <end position="302"/>
    </location>
</feature>
<keyword evidence="1" id="KW-0472">Membrane</keyword>
<feature type="transmembrane region" description="Helical" evidence="1">
    <location>
        <begin position="241"/>
        <end position="264"/>
    </location>
</feature>
<feature type="transmembrane region" description="Helical" evidence="1">
    <location>
        <begin position="144"/>
        <end position="164"/>
    </location>
</feature>
<dbReference type="PANTHER" id="PTHR39430:SF1">
    <property type="entry name" value="PROTEASE"/>
    <property type="match status" value="1"/>
</dbReference>
<name>U1PF90_9EURY</name>
<organism evidence="3 4">
    <name type="scientific">Haloquadratum walsbyi J07HQW1</name>
    <dbReference type="NCBI Taxonomy" id="1238424"/>
    <lineage>
        <taxon>Archaea</taxon>
        <taxon>Methanobacteriati</taxon>
        <taxon>Methanobacteriota</taxon>
        <taxon>Stenosarchaea group</taxon>
        <taxon>Halobacteria</taxon>
        <taxon>Halobacteriales</taxon>
        <taxon>Haloferacaceae</taxon>
        <taxon>Haloquadratum</taxon>
    </lineage>
</organism>